<keyword evidence="7" id="KW-0560">Oxidoreductase</keyword>
<evidence type="ECO:0000313" key="14">
    <source>
        <dbReference type="EMBL" id="GMG20472.1"/>
    </source>
</evidence>
<keyword evidence="5" id="KW-0274">FAD</keyword>
<feature type="domain" description="External alternative NADH-ubiquinone oxidoreductase-like C-terminal" evidence="13">
    <location>
        <begin position="475"/>
        <end position="540"/>
    </location>
</feature>
<evidence type="ECO:0000313" key="15">
    <source>
        <dbReference type="Proteomes" id="UP001165063"/>
    </source>
</evidence>
<dbReference type="SUPFAM" id="SSF51905">
    <property type="entry name" value="FAD/NAD(P)-binding domain"/>
    <property type="match status" value="2"/>
</dbReference>
<comment type="similarity">
    <text evidence="2">Belongs to the NADH dehydrogenase family.</text>
</comment>
<keyword evidence="8" id="KW-0520">NAD</keyword>
<evidence type="ECO:0000256" key="4">
    <source>
        <dbReference type="ARBA" id="ARBA00022630"/>
    </source>
</evidence>
<evidence type="ECO:0000256" key="3">
    <source>
        <dbReference type="ARBA" id="ARBA00012637"/>
    </source>
</evidence>
<reference evidence="14" key="1">
    <citation type="submission" date="2023-04" db="EMBL/GenBank/DDBJ databases">
        <title>Ambrosiozyma monospora NBRC 1965.</title>
        <authorList>
            <person name="Ichikawa N."/>
            <person name="Sato H."/>
            <person name="Tonouchi N."/>
        </authorList>
    </citation>
    <scope>NUCLEOTIDE SEQUENCE</scope>
    <source>
        <strain evidence="14">NBRC 1965</strain>
    </source>
</reference>
<dbReference type="EMBL" id="BSXU01000379">
    <property type="protein sequence ID" value="GMG20472.1"/>
    <property type="molecule type" value="Genomic_DNA"/>
</dbReference>
<evidence type="ECO:0000256" key="5">
    <source>
        <dbReference type="ARBA" id="ARBA00022827"/>
    </source>
</evidence>
<evidence type="ECO:0000256" key="2">
    <source>
        <dbReference type="ARBA" id="ARBA00005272"/>
    </source>
</evidence>
<keyword evidence="15" id="KW-1185">Reference proteome</keyword>
<evidence type="ECO:0000259" key="12">
    <source>
        <dbReference type="Pfam" id="PF07992"/>
    </source>
</evidence>
<keyword evidence="6" id="KW-0809">Transit peptide</keyword>
<dbReference type="OrthoDB" id="3244603at2759"/>
<evidence type="ECO:0000259" key="13">
    <source>
        <dbReference type="Pfam" id="PF22366"/>
    </source>
</evidence>
<dbReference type="InterPro" id="IPR045024">
    <property type="entry name" value="NDH-2"/>
</dbReference>
<dbReference type="Pfam" id="PF22366">
    <property type="entry name" value="NDH2_C"/>
    <property type="match status" value="1"/>
</dbReference>
<comment type="catalytic activity">
    <reaction evidence="10">
        <text>a quinone + NADH + H(+) = a quinol + NAD(+)</text>
        <dbReference type="Rhea" id="RHEA:46160"/>
        <dbReference type="ChEBI" id="CHEBI:15378"/>
        <dbReference type="ChEBI" id="CHEBI:24646"/>
        <dbReference type="ChEBI" id="CHEBI:57540"/>
        <dbReference type="ChEBI" id="CHEBI:57945"/>
        <dbReference type="ChEBI" id="CHEBI:132124"/>
        <dbReference type="EC" id="1.6.5.9"/>
    </reaction>
</comment>
<dbReference type="PANTHER" id="PTHR43706:SF47">
    <property type="entry name" value="EXTERNAL NADH-UBIQUINONE OXIDOREDUCTASE 1, MITOCHONDRIAL-RELATED"/>
    <property type="match status" value="1"/>
</dbReference>
<dbReference type="InterPro" id="IPR054585">
    <property type="entry name" value="NDH2-like_C"/>
</dbReference>
<organism evidence="14 15">
    <name type="scientific">Ambrosiozyma monospora</name>
    <name type="common">Yeast</name>
    <name type="synonym">Endomycopsis monosporus</name>
    <dbReference type="NCBI Taxonomy" id="43982"/>
    <lineage>
        <taxon>Eukaryota</taxon>
        <taxon>Fungi</taxon>
        <taxon>Dikarya</taxon>
        <taxon>Ascomycota</taxon>
        <taxon>Saccharomycotina</taxon>
        <taxon>Pichiomycetes</taxon>
        <taxon>Pichiales</taxon>
        <taxon>Pichiaceae</taxon>
        <taxon>Ambrosiozyma</taxon>
    </lineage>
</organism>
<comment type="subcellular location">
    <subcellularLocation>
        <location evidence="1">Mitochondrion</location>
    </subcellularLocation>
</comment>
<dbReference type="EC" id="1.6.5.9" evidence="3"/>
<feature type="domain" description="FAD/NAD(P)-binding" evidence="12">
    <location>
        <begin position="78"/>
        <end position="425"/>
    </location>
</feature>
<dbReference type="InterPro" id="IPR023753">
    <property type="entry name" value="FAD/NAD-binding_dom"/>
</dbReference>
<dbReference type="GO" id="GO:0050136">
    <property type="term" value="F:NADH dehydrogenase (quinone) (non-electrogenic) activity"/>
    <property type="evidence" value="ECO:0007669"/>
    <property type="project" value="UniProtKB-EC"/>
</dbReference>
<dbReference type="AlphaFoldDB" id="A0A9W6YU16"/>
<evidence type="ECO:0000256" key="10">
    <source>
        <dbReference type="ARBA" id="ARBA00047599"/>
    </source>
</evidence>
<dbReference type="FunFam" id="3.50.50.100:FF:000007">
    <property type="entry name" value="Rotenone-insensitive NADH-ubiquinone oxidoreductase, mitochondrial"/>
    <property type="match status" value="1"/>
</dbReference>
<sequence>MSSPVMRSLARTRQFSTSRVVAHKKPLWQRLFKIPLDAGALGTVFATTKLGYSLYRESRPSKQAPQTALTTVGGPKKNVVILGTGWGSTSFLKDLDTTLYNVTVVSPRNYFLFTPLLPSAPTGTVDNKTIIEPIRSIAKRTPGVVNFLEADAKDIDVENQTVTIHQATTEHSGVSKEDSGSSVVKDTFEQKINYDYLVMGVGAQPTTFGIPGVAKYASFLKELPDSVQVRKKLLSAIERASLYPVGSPERKRLLSFVVVGGGPTGVEFAGELQDYVDEDLHKWMPEIADEVKVTLIEAMPNVLNAFSKKLWSYAHEVFTETNIDLVLNTAVKNVTDTTITAQKKLADGKTETLEIPYGVLVWATGNAPRDLTKSLFQKIPEQNTARRGLLVDKTLKVDGTDNVYALGDCAFTGNPPTAQVAHQCGEYLAHQFKVKADIADLQQELIKASNSDEQSKVQTRLESAKKGLKEFKYEHMGALSYLGAEKAVADLVWGKFSSTSTGGAFTYLIWRSVYIQMCMSARMKALVASDWAKVSIFGRDTSKE</sequence>
<comment type="caution">
    <text evidence="14">The sequence shown here is derived from an EMBL/GenBank/DDBJ whole genome shotgun (WGS) entry which is preliminary data.</text>
</comment>
<dbReference type="PANTHER" id="PTHR43706">
    <property type="entry name" value="NADH DEHYDROGENASE"/>
    <property type="match status" value="1"/>
</dbReference>
<comment type="catalytic activity">
    <reaction evidence="11">
        <text>a ubiquinone + NADH + H(+) = a ubiquinol + NAD(+)</text>
        <dbReference type="Rhea" id="RHEA:23152"/>
        <dbReference type="Rhea" id="RHEA-COMP:9565"/>
        <dbReference type="Rhea" id="RHEA-COMP:9566"/>
        <dbReference type="ChEBI" id="CHEBI:15378"/>
        <dbReference type="ChEBI" id="CHEBI:16389"/>
        <dbReference type="ChEBI" id="CHEBI:17976"/>
        <dbReference type="ChEBI" id="CHEBI:57540"/>
        <dbReference type="ChEBI" id="CHEBI:57945"/>
    </reaction>
</comment>
<dbReference type="Gene3D" id="3.50.50.100">
    <property type="match status" value="1"/>
</dbReference>
<keyword evidence="4" id="KW-0285">Flavoprotein</keyword>
<accession>A0A9W6YU16</accession>
<evidence type="ECO:0000256" key="1">
    <source>
        <dbReference type="ARBA" id="ARBA00004173"/>
    </source>
</evidence>
<evidence type="ECO:0000256" key="8">
    <source>
        <dbReference type="ARBA" id="ARBA00023027"/>
    </source>
</evidence>
<evidence type="ECO:0000256" key="11">
    <source>
        <dbReference type="ARBA" id="ARBA00049010"/>
    </source>
</evidence>
<keyword evidence="9" id="KW-0496">Mitochondrion</keyword>
<protein>
    <recommendedName>
        <fullName evidence="3">NADH:ubiquinone reductase (non-electrogenic)</fullName>
        <ecNumber evidence="3">1.6.5.9</ecNumber>
    </recommendedName>
</protein>
<gene>
    <name evidence="14" type="ORF">Amon01_000125700</name>
</gene>
<dbReference type="Proteomes" id="UP001165063">
    <property type="component" value="Unassembled WGS sequence"/>
</dbReference>
<dbReference type="InterPro" id="IPR036188">
    <property type="entry name" value="FAD/NAD-bd_sf"/>
</dbReference>
<evidence type="ECO:0000256" key="9">
    <source>
        <dbReference type="ARBA" id="ARBA00023128"/>
    </source>
</evidence>
<dbReference type="GO" id="GO:0005739">
    <property type="term" value="C:mitochondrion"/>
    <property type="evidence" value="ECO:0007669"/>
    <property type="project" value="UniProtKB-SubCell"/>
</dbReference>
<dbReference type="GO" id="GO:0015980">
    <property type="term" value="P:energy derivation by oxidation of organic compounds"/>
    <property type="evidence" value="ECO:0007669"/>
    <property type="project" value="UniProtKB-ARBA"/>
</dbReference>
<evidence type="ECO:0000256" key="7">
    <source>
        <dbReference type="ARBA" id="ARBA00023002"/>
    </source>
</evidence>
<evidence type="ECO:0000256" key="6">
    <source>
        <dbReference type="ARBA" id="ARBA00022946"/>
    </source>
</evidence>
<dbReference type="PRINTS" id="PR00368">
    <property type="entry name" value="FADPNR"/>
</dbReference>
<dbReference type="Pfam" id="PF07992">
    <property type="entry name" value="Pyr_redox_2"/>
    <property type="match status" value="1"/>
</dbReference>
<name>A0A9W6YU16_AMBMO</name>
<proteinExistence type="inferred from homology"/>